<reference evidence="2 3" key="1">
    <citation type="submission" date="2020-10" db="EMBL/GenBank/DDBJ databases">
        <title>Closed genome sequences of Staphylococcus lloydii sp. nov. and Staphylococcus durrellii sp. nov. Isolated from Captive Fruit Bats (Pteropus livingstonii).</title>
        <authorList>
            <person name="Fountain K."/>
        </authorList>
    </citation>
    <scope>NUCLEOTIDE SEQUENCE [LARGE SCALE GENOMIC DNA]</scope>
    <source>
        <strain evidence="2 3">23_2_7_LY</strain>
    </source>
</reference>
<dbReference type="InterPro" id="IPR050259">
    <property type="entry name" value="SDR"/>
</dbReference>
<dbReference type="PANTHER" id="PTHR42879">
    <property type="entry name" value="3-OXOACYL-(ACYL-CARRIER-PROTEIN) REDUCTASE"/>
    <property type="match status" value="1"/>
</dbReference>
<dbReference type="NCBIfam" id="NF047420">
    <property type="entry name" value="EF_P_mod_YmfI"/>
    <property type="match status" value="1"/>
</dbReference>
<dbReference type="CDD" id="cd05233">
    <property type="entry name" value="SDR_c"/>
    <property type="match status" value="1"/>
</dbReference>
<dbReference type="PRINTS" id="PR00081">
    <property type="entry name" value="GDHRDH"/>
</dbReference>
<proteinExistence type="inferred from homology"/>
<name>A0A7T1AY42_9STAP</name>
<gene>
    <name evidence="2" type="ORF">ISP08_07705</name>
</gene>
<accession>A0A7T1AY42</accession>
<dbReference type="AlphaFoldDB" id="A0A7T1AY42"/>
<dbReference type="InterPro" id="IPR036291">
    <property type="entry name" value="NAD(P)-bd_dom_sf"/>
</dbReference>
<sequence length="234" mass="26127">MKALVIGGSGSIGQAIVTRLLDEGYEVIVQYNSTDLTNLTQQFENDAVQFVQCDLLATSDYNKVFGFIHNLDCLIYSGGNALYGQLQDMHEEQIDEAYCLHVREFIRLSKYFVDQLRRSDNGRIIVISSIWGETGASLESVYSAMKSAQIGFVKAMSQELALTTVTVNAITPGIVRGRMSEVWSDEELQQILDDLPQQRLIEPEEIAHTCAYLCHPFAKSVTGTVQKINGGWYL</sequence>
<evidence type="ECO:0000313" key="2">
    <source>
        <dbReference type="EMBL" id="QPM74233.1"/>
    </source>
</evidence>
<evidence type="ECO:0000313" key="3">
    <source>
        <dbReference type="Proteomes" id="UP000594455"/>
    </source>
</evidence>
<dbReference type="EMBL" id="CP064056">
    <property type="protein sequence ID" value="QPM74233.1"/>
    <property type="molecule type" value="Genomic_DNA"/>
</dbReference>
<dbReference type="InterPro" id="IPR002347">
    <property type="entry name" value="SDR_fam"/>
</dbReference>
<evidence type="ECO:0000256" key="1">
    <source>
        <dbReference type="ARBA" id="ARBA00006484"/>
    </source>
</evidence>
<dbReference type="RefSeq" id="WP_195718239.1">
    <property type="nucleotide sequence ID" value="NZ_CP064056.1"/>
</dbReference>
<organism evidence="2 3">
    <name type="scientific">Staphylococcus lloydii</name>
    <dbReference type="NCBI Taxonomy" id="2781774"/>
    <lineage>
        <taxon>Bacteria</taxon>
        <taxon>Bacillati</taxon>
        <taxon>Bacillota</taxon>
        <taxon>Bacilli</taxon>
        <taxon>Bacillales</taxon>
        <taxon>Staphylococcaceae</taxon>
        <taxon>Staphylococcus</taxon>
    </lineage>
</organism>
<dbReference type="SUPFAM" id="SSF51735">
    <property type="entry name" value="NAD(P)-binding Rossmann-fold domains"/>
    <property type="match status" value="1"/>
</dbReference>
<dbReference type="PANTHER" id="PTHR42879:SF2">
    <property type="entry name" value="3-OXOACYL-[ACYL-CARRIER-PROTEIN] REDUCTASE FABG"/>
    <property type="match status" value="1"/>
</dbReference>
<dbReference type="Proteomes" id="UP000594455">
    <property type="component" value="Chromosome"/>
</dbReference>
<keyword evidence="3" id="KW-1185">Reference proteome</keyword>
<protein>
    <submittedName>
        <fullName evidence="2">SDR family oxidoreductase</fullName>
    </submittedName>
</protein>
<dbReference type="KEGG" id="sllo:ISP08_07705"/>
<dbReference type="PRINTS" id="PR00080">
    <property type="entry name" value="SDRFAMILY"/>
</dbReference>
<dbReference type="Pfam" id="PF13561">
    <property type="entry name" value="adh_short_C2"/>
    <property type="match status" value="1"/>
</dbReference>
<comment type="similarity">
    <text evidence="1">Belongs to the short-chain dehydrogenases/reductases (SDR) family.</text>
</comment>
<dbReference type="Gene3D" id="3.40.50.720">
    <property type="entry name" value="NAD(P)-binding Rossmann-like Domain"/>
    <property type="match status" value="1"/>
</dbReference>